<accession>A0ABM9TEB0</accession>
<name>A0ABM9TEB0_9GAMM</name>
<keyword evidence="3" id="KW-1185">Reference proteome</keyword>
<sequence length="41" mass="4729">MNHQIIINWSLIPRTSQLMSTETQSDMIAADSPTERKENKL</sequence>
<proteinExistence type="predicted"/>
<evidence type="ECO:0000313" key="3">
    <source>
        <dbReference type="Proteomes" id="UP000047420"/>
    </source>
</evidence>
<organism evidence="2 3">
    <name type="scientific">Yersinia wautersii</name>
    <dbReference type="NCBI Taxonomy" id="1341643"/>
    <lineage>
        <taxon>Bacteria</taxon>
        <taxon>Pseudomonadati</taxon>
        <taxon>Pseudomonadota</taxon>
        <taxon>Gammaproteobacteria</taxon>
        <taxon>Enterobacterales</taxon>
        <taxon>Yersiniaceae</taxon>
        <taxon>Yersinia</taxon>
    </lineage>
</organism>
<reference evidence="2 3" key="1">
    <citation type="submission" date="2015-03" db="EMBL/GenBank/DDBJ databases">
        <authorList>
            <consortium name="Pathogen Informatics"/>
            <person name="Murphy D."/>
        </authorList>
    </citation>
    <scope>NUCLEOTIDE SEQUENCE [LARGE SCALE GENOMIC DNA]</scope>
    <source>
        <strain evidence="2 3">WP-931201</strain>
    </source>
</reference>
<protein>
    <submittedName>
        <fullName evidence="2">Uncharacterized protein</fullName>
    </submittedName>
</protein>
<evidence type="ECO:0000256" key="1">
    <source>
        <dbReference type="SAM" id="MobiDB-lite"/>
    </source>
</evidence>
<comment type="caution">
    <text evidence="2">The sequence shown here is derived from an EMBL/GenBank/DDBJ whole genome shotgun (WGS) entry which is preliminary data.</text>
</comment>
<dbReference type="EMBL" id="CVMG01000010">
    <property type="protein sequence ID" value="CRG50112.1"/>
    <property type="molecule type" value="Genomic_DNA"/>
</dbReference>
<evidence type="ECO:0000313" key="2">
    <source>
        <dbReference type="EMBL" id="CRG50112.1"/>
    </source>
</evidence>
<gene>
    <name evidence="2" type="ORF">ERS008478_01665</name>
</gene>
<feature type="region of interest" description="Disordered" evidence="1">
    <location>
        <begin position="20"/>
        <end position="41"/>
    </location>
</feature>
<dbReference type="Proteomes" id="UP000047420">
    <property type="component" value="Unassembled WGS sequence"/>
</dbReference>